<keyword evidence="1" id="KW-0597">Phosphoprotein</keyword>
<feature type="DNA-binding region" description="OmpR/PhoB-type" evidence="7">
    <location>
        <begin position="69"/>
        <end position="163"/>
    </location>
</feature>
<dbReference type="Proteomes" id="UP001254848">
    <property type="component" value="Unassembled WGS sequence"/>
</dbReference>
<dbReference type="SUPFAM" id="SSF46894">
    <property type="entry name" value="C-terminal effector domain of the bipartite response regulators"/>
    <property type="match status" value="1"/>
</dbReference>
<dbReference type="PROSITE" id="PS51755">
    <property type="entry name" value="OMPR_PHOB"/>
    <property type="match status" value="1"/>
</dbReference>
<dbReference type="Pfam" id="PF00486">
    <property type="entry name" value="Trans_reg_C"/>
    <property type="match status" value="1"/>
</dbReference>
<keyword evidence="5" id="KW-0804">Transcription</keyword>
<proteinExistence type="predicted"/>
<evidence type="ECO:0000256" key="7">
    <source>
        <dbReference type="PROSITE-ProRule" id="PRU01091"/>
    </source>
</evidence>
<dbReference type="SMART" id="SM00862">
    <property type="entry name" value="Trans_reg_C"/>
    <property type="match status" value="1"/>
</dbReference>
<evidence type="ECO:0000256" key="3">
    <source>
        <dbReference type="ARBA" id="ARBA00023015"/>
    </source>
</evidence>
<evidence type="ECO:0000256" key="1">
    <source>
        <dbReference type="ARBA" id="ARBA00022553"/>
    </source>
</evidence>
<dbReference type="CDD" id="cd00383">
    <property type="entry name" value="trans_reg_C"/>
    <property type="match status" value="1"/>
</dbReference>
<dbReference type="Gene3D" id="3.40.50.2300">
    <property type="match status" value="1"/>
</dbReference>
<sequence>MDGMAFLKEFRGLGFQTPVLILTARDAPTERVEGLDTGADDYLVKPFFTEELLARLRALTRRKGKDLVGDAISVDGLTLKPLLGEATKGEETIRLTVKESLLLELLMRNHGQVVPKQRIMEKVWGYNVETDIASVDLYIYYLRKKLRIPNIKTVRGVGYYFHG</sequence>
<keyword evidence="2" id="KW-0902">Two-component regulatory system</keyword>
<dbReference type="PANTHER" id="PTHR48111:SF1">
    <property type="entry name" value="TWO-COMPONENT RESPONSE REGULATOR ORR33"/>
    <property type="match status" value="1"/>
</dbReference>
<gene>
    <name evidence="10" type="ORF">Q4T40_11625</name>
</gene>
<dbReference type="RefSeq" id="WP_413780395.1">
    <property type="nucleotide sequence ID" value="NZ_JAUOZS010000001.1"/>
</dbReference>
<name>A0ABU3NYM4_9FIRM</name>
<dbReference type="InterPro" id="IPR039420">
    <property type="entry name" value="WalR-like"/>
</dbReference>
<dbReference type="EMBL" id="JAUOZS010000001">
    <property type="protein sequence ID" value="MDT8901897.1"/>
    <property type="molecule type" value="Genomic_DNA"/>
</dbReference>
<evidence type="ECO:0000256" key="5">
    <source>
        <dbReference type="ARBA" id="ARBA00023163"/>
    </source>
</evidence>
<dbReference type="Gene3D" id="1.10.10.10">
    <property type="entry name" value="Winged helix-like DNA-binding domain superfamily/Winged helix DNA-binding domain"/>
    <property type="match status" value="1"/>
</dbReference>
<evidence type="ECO:0000256" key="2">
    <source>
        <dbReference type="ARBA" id="ARBA00023012"/>
    </source>
</evidence>
<accession>A0ABU3NYM4</accession>
<dbReference type="SUPFAM" id="SSF52172">
    <property type="entry name" value="CheY-like"/>
    <property type="match status" value="1"/>
</dbReference>
<dbReference type="PANTHER" id="PTHR48111">
    <property type="entry name" value="REGULATOR OF RPOS"/>
    <property type="match status" value="1"/>
</dbReference>
<keyword evidence="11" id="KW-1185">Reference proteome</keyword>
<dbReference type="Pfam" id="PF00072">
    <property type="entry name" value="Response_reg"/>
    <property type="match status" value="1"/>
</dbReference>
<keyword evidence="4 7" id="KW-0238">DNA-binding</keyword>
<comment type="caution">
    <text evidence="6">Lacks conserved residue(s) required for the propagation of feature annotation.</text>
</comment>
<reference evidence="10 11" key="1">
    <citation type="submission" date="2023-07" db="EMBL/GenBank/DDBJ databases">
        <title>The novel representative of Negativicutes class, Anaeroselena agilis gen. nov. sp. nov.</title>
        <authorList>
            <person name="Prokofeva M.I."/>
            <person name="Elcheninov A.G."/>
            <person name="Klyukina A."/>
            <person name="Kublanov I.V."/>
            <person name="Frolov E.N."/>
            <person name="Podosokorskaya O.A."/>
        </authorList>
    </citation>
    <scope>NUCLEOTIDE SEQUENCE [LARGE SCALE GENOMIC DNA]</scope>
    <source>
        <strain evidence="10 11">4137-cl</strain>
    </source>
</reference>
<feature type="domain" description="OmpR/PhoB-type" evidence="9">
    <location>
        <begin position="69"/>
        <end position="163"/>
    </location>
</feature>
<evidence type="ECO:0000256" key="6">
    <source>
        <dbReference type="PROSITE-ProRule" id="PRU00169"/>
    </source>
</evidence>
<protein>
    <submittedName>
        <fullName evidence="10">Response regulator transcription factor</fullName>
    </submittedName>
</protein>
<feature type="domain" description="Response regulatory" evidence="8">
    <location>
        <begin position="1"/>
        <end position="60"/>
    </location>
</feature>
<dbReference type="InterPro" id="IPR016032">
    <property type="entry name" value="Sig_transdc_resp-reg_C-effctor"/>
</dbReference>
<evidence type="ECO:0000313" key="10">
    <source>
        <dbReference type="EMBL" id="MDT8901897.1"/>
    </source>
</evidence>
<dbReference type="InterPro" id="IPR001867">
    <property type="entry name" value="OmpR/PhoB-type_DNA-bd"/>
</dbReference>
<evidence type="ECO:0000259" key="8">
    <source>
        <dbReference type="PROSITE" id="PS50110"/>
    </source>
</evidence>
<evidence type="ECO:0000256" key="4">
    <source>
        <dbReference type="ARBA" id="ARBA00023125"/>
    </source>
</evidence>
<comment type="caution">
    <text evidence="10">The sequence shown here is derived from an EMBL/GenBank/DDBJ whole genome shotgun (WGS) entry which is preliminary data.</text>
</comment>
<evidence type="ECO:0000259" key="9">
    <source>
        <dbReference type="PROSITE" id="PS51755"/>
    </source>
</evidence>
<dbReference type="InterPro" id="IPR001789">
    <property type="entry name" value="Sig_transdc_resp-reg_receiver"/>
</dbReference>
<keyword evidence="3" id="KW-0805">Transcription regulation</keyword>
<organism evidence="10 11">
    <name type="scientific">Anaeroselena agilis</name>
    <dbReference type="NCBI Taxonomy" id="3063788"/>
    <lineage>
        <taxon>Bacteria</taxon>
        <taxon>Bacillati</taxon>
        <taxon>Bacillota</taxon>
        <taxon>Negativicutes</taxon>
        <taxon>Acetonemataceae</taxon>
        <taxon>Anaeroselena</taxon>
    </lineage>
</organism>
<dbReference type="PROSITE" id="PS50110">
    <property type="entry name" value="RESPONSE_REGULATORY"/>
    <property type="match status" value="1"/>
</dbReference>
<dbReference type="InterPro" id="IPR036388">
    <property type="entry name" value="WH-like_DNA-bd_sf"/>
</dbReference>
<dbReference type="InterPro" id="IPR011006">
    <property type="entry name" value="CheY-like_superfamily"/>
</dbReference>
<evidence type="ECO:0000313" key="11">
    <source>
        <dbReference type="Proteomes" id="UP001254848"/>
    </source>
</evidence>